<evidence type="ECO:0000256" key="8">
    <source>
        <dbReference type="ARBA" id="ARBA00022553"/>
    </source>
</evidence>
<gene>
    <name evidence="21" type="ORF">GWO12_16715</name>
</gene>
<keyword evidence="14" id="KW-0408">Iron</keyword>
<dbReference type="EMBL" id="JAACAK010000142">
    <property type="protein sequence ID" value="NIR76722.1"/>
    <property type="molecule type" value="Genomic_DNA"/>
</dbReference>
<dbReference type="SMART" id="SM00086">
    <property type="entry name" value="PAC"/>
    <property type="match status" value="1"/>
</dbReference>
<comment type="cofactor">
    <cofactor evidence="2">
        <name>[4Fe-4S] cluster</name>
        <dbReference type="ChEBI" id="CHEBI:49883"/>
    </cofactor>
</comment>
<dbReference type="InterPro" id="IPR000014">
    <property type="entry name" value="PAS"/>
</dbReference>
<dbReference type="PRINTS" id="PR00344">
    <property type="entry name" value="BCTRLSENSOR"/>
</dbReference>
<evidence type="ECO:0000256" key="9">
    <source>
        <dbReference type="ARBA" id="ARBA00022679"/>
    </source>
</evidence>
<dbReference type="CDD" id="cd16917">
    <property type="entry name" value="HATPase_UhpB-NarQ-NarX-like"/>
    <property type="match status" value="1"/>
</dbReference>
<dbReference type="SUPFAM" id="SSF55785">
    <property type="entry name" value="PYP-like sensor domain (PAS domain)"/>
    <property type="match status" value="1"/>
</dbReference>
<evidence type="ECO:0000256" key="7">
    <source>
        <dbReference type="ARBA" id="ARBA00022490"/>
    </source>
</evidence>
<keyword evidence="15" id="KW-0902">Two-component regulatory system</keyword>
<keyword evidence="6" id="KW-0004">4Fe-4S</keyword>
<keyword evidence="7" id="KW-0963">Cytoplasm</keyword>
<dbReference type="InterPro" id="IPR011712">
    <property type="entry name" value="Sig_transdc_His_kin_sub3_dim/P"/>
</dbReference>
<feature type="domain" description="Histidine kinase" evidence="19">
    <location>
        <begin position="164"/>
        <end position="355"/>
    </location>
</feature>
<dbReference type="InterPro" id="IPR001610">
    <property type="entry name" value="PAC"/>
</dbReference>
<comment type="subcellular location">
    <subcellularLocation>
        <location evidence="3">Cytoplasm</location>
    </subcellularLocation>
</comment>
<evidence type="ECO:0000256" key="1">
    <source>
        <dbReference type="ARBA" id="ARBA00000085"/>
    </source>
</evidence>
<dbReference type="GO" id="GO:0005737">
    <property type="term" value="C:cytoplasm"/>
    <property type="evidence" value="ECO:0007669"/>
    <property type="project" value="UniProtKB-SubCell"/>
</dbReference>
<evidence type="ECO:0000256" key="16">
    <source>
        <dbReference type="ARBA" id="ARBA00023014"/>
    </source>
</evidence>
<dbReference type="InterPro" id="IPR013655">
    <property type="entry name" value="PAS_fold_3"/>
</dbReference>
<evidence type="ECO:0000256" key="4">
    <source>
        <dbReference type="ARBA" id="ARBA00012438"/>
    </source>
</evidence>
<dbReference type="PROSITE" id="PS50109">
    <property type="entry name" value="HIS_KIN"/>
    <property type="match status" value="1"/>
</dbReference>
<keyword evidence="10" id="KW-0479">Metal-binding</keyword>
<dbReference type="InterPro" id="IPR005467">
    <property type="entry name" value="His_kinase_dom"/>
</dbReference>
<evidence type="ECO:0000259" key="20">
    <source>
        <dbReference type="PROSITE" id="PS50113"/>
    </source>
</evidence>
<evidence type="ECO:0000256" key="6">
    <source>
        <dbReference type="ARBA" id="ARBA00022485"/>
    </source>
</evidence>
<dbReference type="PANTHER" id="PTHR24421">
    <property type="entry name" value="NITRATE/NITRITE SENSOR PROTEIN NARX-RELATED"/>
    <property type="match status" value="1"/>
</dbReference>
<organism evidence="21 22">
    <name type="scientific">Candidatus Kutchimonas denitrificans</name>
    <dbReference type="NCBI Taxonomy" id="3056748"/>
    <lineage>
        <taxon>Bacteria</taxon>
        <taxon>Pseudomonadati</taxon>
        <taxon>Gemmatimonadota</taxon>
        <taxon>Gemmatimonadia</taxon>
        <taxon>Candidatus Palauibacterales</taxon>
        <taxon>Candidatus Palauibacteraceae</taxon>
        <taxon>Candidatus Kutchimonas</taxon>
    </lineage>
</organism>
<name>A0AAE4ZC95_9BACT</name>
<accession>A0AAE4ZC95</accession>
<dbReference type="SMART" id="SM00387">
    <property type="entry name" value="HATPase_c"/>
    <property type="match status" value="1"/>
</dbReference>
<dbReference type="GO" id="GO:0016020">
    <property type="term" value="C:membrane"/>
    <property type="evidence" value="ECO:0007669"/>
    <property type="project" value="InterPro"/>
</dbReference>
<dbReference type="Gene3D" id="3.30.565.10">
    <property type="entry name" value="Histidine kinase-like ATPase, C-terminal domain"/>
    <property type="match status" value="1"/>
</dbReference>
<keyword evidence="16" id="KW-0411">Iron-sulfur</keyword>
<dbReference type="Pfam" id="PF02518">
    <property type="entry name" value="HATPase_c"/>
    <property type="match status" value="1"/>
</dbReference>
<comment type="caution">
    <text evidence="21">The sequence shown here is derived from an EMBL/GenBank/DDBJ whole genome shotgun (WGS) entry which is preliminary data.</text>
</comment>
<dbReference type="InterPro" id="IPR003594">
    <property type="entry name" value="HATPase_dom"/>
</dbReference>
<dbReference type="InterPro" id="IPR004358">
    <property type="entry name" value="Sig_transdc_His_kin-like_C"/>
</dbReference>
<proteinExistence type="predicted"/>
<evidence type="ECO:0000256" key="17">
    <source>
        <dbReference type="ARBA" id="ARBA00024827"/>
    </source>
</evidence>
<comment type="catalytic activity">
    <reaction evidence="1">
        <text>ATP + protein L-histidine = ADP + protein N-phospho-L-histidine.</text>
        <dbReference type="EC" id="2.7.13.3"/>
    </reaction>
</comment>
<dbReference type="Pfam" id="PF07730">
    <property type="entry name" value="HisKA_3"/>
    <property type="match status" value="1"/>
</dbReference>
<dbReference type="GO" id="GO:0046983">
    <property type="term" value="F:protein dimerization activity"/>
    <property type="evidence" value="ECO:0007669"/>
    <property type="project" value="InterPro"/>
</dbReference>
<dbReference type="PROSITE" id="PS50113">
    <property type="entry name" value="PAC"/>
    <property type="match status" value="1"/>
</dbReference>
<dbReference type="PANTHER" id="PTHR24421:SF10">
    <property type="entry name" value="NITRATE_NITRITE SENSOR PROTEIN NARQ"/>
    <property type="match status" value="1"/>
</dbReference>
<evidence type="ECO:0000256" key="5">
    <source>
        <dbReference type="ARBA" id="ARBA00017322"/>
    </source>
</evidence>
<dbReference type="AlphaFoldDB" id="A0AAE4ZC95"/>
<evidence type="ECO:0000256" key="12">
    <source>
        <dbReference type="ARBA" id="ARBA00022777"/>
    </source>
</evidence>
<dbReference type="Gene3D" id="1.20.5.1930">
    <property type="match status" value="1"/>
</dbReference>
<dbReference type="InterPro" id="IPR050482">
    <property type="entry name" value="Sensor_HK_TwoCompSys"/>
</dbReference>
<evidence type="ECO:0000313" key="21">
    <source>
        <dbReference type="EMBL" id="NIR76722.1"/>
    </source>
</evidence>
<dbReference type="NCBIfam" id="TIGR00229">
    <property type="entry name" value="sensory_box"/>
    <property type="match status" value="1"/>
</dbReference>
<dbReference type="Proteomes" id="UP000702544">
    <property type="component" value="Unassembled WGS sequence"/>
</dbReference>
<evidence type="ECO:0000313" key="22">
    <source>
        <dbReference type="Proteomes" id="UP000702544"/>
    </source>
</evidence>
<evidence type="ECO:0000259" key="19">
    <source>
        <dbReference type="PROSITE" id="PS50109"/>
    </source>
</evidence>
<reference evidence="21 22" key="1">
    <citation type="submission" date="2020-01" db="EMBL/GenBank/DDBJ databases">
        <title>Genomes assembled from Gulf of Kutch pelagic sediment metagenomes.</title>
        <authorList>
            <person name="Chandrashekar M."/>
            <person name="Mahajan M.S."/>
            <person name="Dave K.J."/>
            <person name="Vatsa P."/>
            <person name="Nathani N.M."/>
        </authorList>
    </citation>
    <scope>NUCLEOTIDE SEQUENCE [LARGE SCALE GENOMIC DNA]</scope>
    <source>
        <strain evidence="21">KS3-K002</strain>
    </source>
</reference>
<dbReference type="SUPFAM" id="SSF55874">
    <property type="entry name" value="ATPase domain of HSP90 chaperone/DNA topoisomerase II/histidine kinase"/>
    <property type="match status" value="1"/>
</dbReference>
<evidence type="ECO:0000256" key="2">
    <source>
        <dbReference type="ARBA" id="ARBA00001966"/>
    </source>
</evidence>
<evidence type="ECO:0000256" key="10">
    <source>
        <dbReference type="ARBA" id="ARBA00022723"/>
    </source>
</evidence>
<dbReference type="GO" id="GO:0005524">
    <property type="term" value="F:ATP binding"/>
    <property type="evidence" value="ECO:0007669"/>
    <property type="project" value="UniProtKB-KW"/>
</dbReference>
<evidence type="ECO:0000256" key="15">
    <source>
        <dbReference type="ARBA" id="ARBA00023012"/>
    </source>
</evidence>
<dbReference type="InterPro" id="IPR036890">
    <property type="entry name" value="HATPase_C_sf"/>
</dbReference>
<dbReference type="EC" id="2.7.13.3" evidence="4"/>
<sequence>MTPGRKTDIRRAERRTGDDLGEFAAQLTEIIPVIVQLYDVVEERLVFVNSRVRTLLGYAPDGYAELAGGNWDPLIHPNDRSVVWETLETLRRAGDRRVVESTFRIRHADGSYRWFSASATTFARDDDGTVRSVLAALQDITDRKRLERGIANRSLIEQRLLGRELHDTVGQQVTAIAFLAKSLQRKLEDRGMDESEIAATLVESSDKAKQQVRALMRGLMPVEIDAHGLAGALEDLAHQRESVYGVRCPVETKGQVALDDNTAATHLYKIAQEATLNAIKHGKARNLTLRLYGDDRDLTLEVEDDGAGFDAEEVDGDGVGLHIMRHRASLIGGSVEVISSRREGTRITCRVPLTEL</sequence>
<dbReference type="InterPro" id="IPR000700">
    <property type="entry name" value="PAS-assoc_C"/>
</dbReference>
<dbReference type="InterPro" id="IPR035965">
    <property type="entry name" value="PAS-like_dom_sf"/>
</dbReference>
<keyword evidence="13" id="KW-0067">ATP-binding</keyword>
<dbReference type="Gene3D" id="3.30.450.20">
    <property type="entry name" value="PAS domain"/>
    <property type="match status" value="1"/>
</dbReference>
<dbReference type="GO" id="GO:0046872">
    <property type="term" value="F:metal ion binding"/>
    <property type="evidence" value="ECO:0007669"/>
    <property type="project" value="UniProtKB-KW"/>
</dbReference>
<dbReference type="CDD" id="cd00130">
    <property type="entry name" value="PAS"/>
    <property type="match status" value="1"/>
</dbReference>
<keyword evidence="12" id="KW-0418">Kinase</keyword>
<comment type="function">
    <text evidence="17">Member of the two-component regulatory system NreB/NreC involved in the control of dissimilatory nitrate/nitrite reduction in response to oxygen. NreB functions as a direct oxygen sensor histidine kinase which is autophosphorylated, in the absence of oxygen, probably at the conserved histidine residue, and transfers its phosphate group probably to a conserved aspartate residue of NreC. NreB/NreC activates the expression of the nitrate (narGHJI) and nitrite (nir) reductase operons, as well as the putative nitrate transporter gene narT.</text>
</comment>
<evidence type="ECO:0000256" key="14">
    <source>
        <dbReference type="ARBA" id="ARBA00023004"/>
    </source>
</evidence>
<evidence type="ECO:0000256" key="11">
    <source>
        <dbReference type="ARBA" id="ARBA00022741"/>
    </source>
</evidence>
<feature type="domain" description="PAC" evidence="20">
    <location>
        <begin position="99"/>
        <end position="152"/>
    </location>
</feature>
<keyword evidence="8" id="KW-0597">Phosphoprotein</keyword>
<dbReference type="Pfam" id="PF08447">
    <property type="entry name" value="PAS_3"/>
    <property type="match status" value="1"/>
</dbReference>
<keyword evidence="11" id="KW-0547">Nucleotide-binding</keyword>
<dbReference type="GO" id="GO:0000155">
    <property type="term" value="F:phosphorelay sensor kinase activity"/>
    <property type="evidence" value="ECO:0007669"/>
    <property type="project" value="InterPro"/>
</dbReference>
<evidence type="ECO:0000256" key="18">
    <source>
        <dbReference type="ARBA" id="ARBA00030800"/>
    </source>
</evidence>
<keyword evidence="9" id="KW-0808">Transferase</keyword>
<protein>
    <recommendedName>
        <fullName evidence="5">Oxygen sensor histidine kinase NreB</fullName>
        <ecNumber evidence="4">2.7.13.3</ecNumber>
    </recommendedName>
    <alternativeName>
        <fullName evidence="18">Nitrogen regulation protein B</fullName>
    </alternativeName>
</protein>
<evidence type="ECO:0000256" key="13">
    <source>
        <dbReference type="ARBA" id="ARBA00022840"/>
    </source>
</evidence>
<evidence type="ECO:0000256" key="3">
    <source>
        <dbReference type="ARBA" id="ARBA00004496"/>
    </source>
</evidence>
<dbReference type="GO" id="GO:0051539">
    <property type="term" value="F:4 iron, 4 sulfur cluster binding"/>
    <property type="evidence" value="ECO:0007669"/>
    <property type="project" value="UniProtKB-KW"/>
</dbReference>